<dbReference type="KEGG" id="pam:PANA_1281"/>
<proteinExistence type="predicted"/>
<dbReference type="AntiFam" id="ANF00142">
    <property type="entry name" value="Shadow ORF (opposite yadG)"/>
</dbReference>
<reference evidence="1 2" key="1">
    <citation type="journal article" date="2010" name="J. Bacteriol.">
        <title>Genome sequence of Pantoea ananatis LMG20103, the causative agent of Eucalyptus blight and dieback.</title>
        <authorList>
            <person name="De Maayer P."/>
            <person name="Chan W.Y."/>
            <person name="Venter S.N."/>
            <person name="Toth I.K."/>
            <person name="Birch P.R."/>
            <person name="Joubert F."/>
            <person name="Coutinho T.A."/>
        </authorList>
    </citation>
    <scope>NUCLEOTIDE SEQUENCE [LARGE SCALE GENOMIC DNA]</scope>
    <source>
        <strain evidence="1 2">LMG 20103</strain>
    </source>
</reference>
<protein>
    <submittedName>
        <fullName evidence="1">Uncharacterized protein</fullName>
    </submittedName>
</protein>
<evidence type="ECO:0000313" key="1">
    <source>
        <dbReference type="EMBL" id="ADD76448.1"/>
    </source>
</evidence>
<dbReference type="eggNOG" id="ENOG50339WX">
    <property type="taxonomic scope" value="Bacteria"/>
</dbReference>
<evidence type="ECO:0000313" key="2">
    <source>
        <dbReference type="Proteomes" id="UP000001702"/>
    </source>
</evidence>
<dbReference type="EMBL" id="CP001875">
    <property type="protein sequence ID" value="ADD76448.1"/>
    <property type="molecule type" value="Genomic_DNA"/>
</dbReference>
<gene>
    <name evidence="1" type="ordered locus">PANA_1281</name>
</gene>
<accession>D4GN97</accession>
<dbReference type="AlphaFoldDB" id="D4GN97"/>
<dbReference type="AntiFam" id="ANF00095">
    <property type="entry name" value="Shadow ORF (opposite ABC transporters)"/>
</dbReference>
<dbReference type="Proteomes" id="UP000001702">
    <property type="component" value="Chromosome"/>
</dbReference>
<dbReference type="HOGENOM" id="CLU_2082545_0_0_6"/>
<organism evidence="1 2">
    <name type="scientific">Pantoea ananatis (strain LMG 20103)</name>
    <dbReference type="NCBI Taxonomy" id="706191"/>
    <lineage>
        <taxon>Bacteria</taxon>
        <taxon>Pseudomonadati</taxon>
        <taxon>Pseudomonadota</taxon>
        <taxon>Gammaproteobacteria</taxon>
        <taxon>Enterobacterales</taxon>
        <taxon>Erwiniaceae</taxon>
        <taxon>Pantoea</taxon>
    </lineage>
</organism>
<name>D4GN97_PANAM</name>
<sequence length="117" mass="13949">MADQRIRIAVFGNATFIDKDQPRCDFLCKADFMGDDDHRHAFFSQILHHLQDFMTEFRVQRRGRLIEKHHLGLNRQRAGNRDTLHDRAQSQVCELSFAGYHMKKLCQLCKNRRIHRL</sequence>
<keyword evidence="2" id="KW-1185">Reference proteome</keyword>